<dbReference type="Proteomes" id="UP000006365">
    <property type="component" value="Chromosome"/>
</dbReference>
<dbReference type="HAMAP" id="MF_01518">
    <property type="entry name" value="Adenine_deamin"/>
    <property type="match status" value="1"/>
</dbReference>
<evidence type="ECO:0000256" key="3">
    <source>
        <dbReference type="ARBA" id="ARBA00022801"/>
    </source>
</evidence>
<comment type="similarity">
    <text evidence="1 6">Belongs to the metallo-dependent hydrolases superfamily. Adenine deaminase family.</text>
</comment>
<comment type="cofactor">
    <cofactor evidence="6">
        <name>Mn(2+)</name>
        <dbReference type="ChEBI" id="CHEBI:29035"/>
    </cofactor>
</comment>
<protein>
    <recommendedName>
        <fullName evidence="2 6">Adenine deaminase</fullName>
        <shortName evidence="6">Adenase</shortName>
        <shortName evidence="6">Adenine aminase</shortName>
        <ecNumber evidence="2 6">3.5.4.2</ecNumber>
    </recommendedName>
</protein>
<keyword evidence="4 6" id="KW-0464">Manganese</keyword>
<evidence type="ECO:0000313" key="9">
    <source>
        <dbReference type="EMBL" id="ADW17280.1"/>
    </source>
</evidence>
<dbReference type="RefSeq" id="WP_015723823.1">
    <property type="nucleotide sequence ID" value="NC_014972.1"/>
</dbReference>
<proteinExistence type="inferred from homology"/>
<dbReference type="SUPFAM" id="SSF51556">
    <property type="entry name" value="Metallo-dependent hydrolases"/>
    <property type="match status" value="1"/>
</dbReference>
<dbReference type="EMBL" id="CP002364">
    <property type="protein sequence ID" value="ADW17280.1"/>
    <property type="molecule type" value="Genomic_DNA"/>
</dbReference>
<dbReference type="InterPro" id="IPR006679">
    <property type="entry name" value="Adenine_deam"/>
</dbReference>
<keyword evidence="10" id="KW-1185">Reference proteome</keyword>
<reference evidence="9 10" key="1">
    <citation type="journal article" date="2011" name="Stand. Genomic Sci.">
        <title>Complete genome sequence of Desulfobulbus propionicus type strain (1pr3).</title>
        <authorList>
            <person name="Pagani I."/>
            <person name="Lapidus A."/>
            <person name="Nolan M."/>
            <person name="Lucas S."/>
            <person name="Hammon N."/>
            <person name="Deshpande S."/>
            <person name="Cheng J.F."/>
            <person name="Chertkov O."/>
            <person name="Davenport K."/>
            <person name="Tapia R."/>
            <person name="Han C."/>
            <person name="Goodwin L."/>
            <person name="Pitluck S."/>
            <person name="Liolios K."/>
            <person name="Mavromatis K."/>
            <person name="Ivanova N."/>
            <person name="Mikhailova N."/>
            <person name="Pati A."/>
            <person name="Chen A."/>
            <person name="Palaniappan K."/>
            <person name="Land M."/>
            <person name="Hauser L."/>
            <person name="Chang Y.J."/>
            <person name="Jeffries C.D."/>
            <person name="Detter J.C."/>
            <person name="Brambilla E."/>
            <person name="Kannan K.P."/>
            <person name="Djao O.D."/>
            <person name="Rohde M."/>
            <person name="Pukall R."/>
            <person name="Spring S."/>
            <person name="Goker M."/>
            <person name="Sikorski J."/>
            <person name="Woyke T."/>
            <person name="Bristow J."/>
            <person name="Eisen J.A."/>
            <person name="Markowitz V."/>
            <person name="Hugenholtz P."/>
            <person name="Kyrpides N.C."/>
            <person name="Klenk H.P."/>
        </authorList>
    </citation>
    <scope>NUCLEOTIDE SEQUENCE [LARGE SCALE GENOMIC DNA]</scope>
    <source>
        <strain evidence="10">ATCC 33891 / DSM 2032 / 1pr3</strain>
    </source>
</reference>
<dbReference type="CDD" id="cd01295">
    <property type="entry name" value="AdeC"/>
    <property type="match status" value="1"/>
</dbReference>
<dbReference type="Pfam" id="PF13382">
    <property type="entry name" value="Adenine_deam_C"/>
    <property type="match status" value="1"/>
</dbReference>
<dbReference type="AlphaFoldDB" id="A0A7U3YKX1"/>
<name>A0A7U3YKX1_DESPD</name>
<dbReference type="InterPro" id="IPR011059">
    <property type="entry name" value="Metal-dep_hydrolase_composite"/>
</dbReference>
<evidence type="ECO:0000256" key="1">
    <source>
        <dbReference type="ARBA" id="ARBA00006773"/>
    </source>
</evidence>
<dbReference type="Gene3D" id="2.30.40.10">
    <property type="entry name" value="Urease, subunit C, domain 1"/>
    <property type="match status" value="1"/>
</dbReference>
<dbReference type="EC" id="3.5.4.2" evidence="2 6"/>
<feature type="domain" description="Adenine deaminase C-terminal" evidence="8">
    <location>
        <begin position="373"/>
        <end position="540"/>
    </location>
</feature>
<evidence type="ECO:0000259" key="7">
    <source>
        <dbReference type="Pfam" id="PF01979"/>
    </source>
</evidence>
<feature type="domain" description="Amidohydrolase-related" evidence="7">
    <location>
        <begin position="45"/>
        <end position="324"/>
    </location>
</feature>
<dbReference type="NCBIfam" id="TIGR01178">
    <property type="entry name" value="ade"/>
    <property type="match status" value="1"/>
</dbReference>
<evidence type="ECO:0000259" key="8">
    <source>
        <dbReference type="Pfam" id="PF13382"/>
    </source>
</evidence>
<dbReference type="KEGG" id="dpr:Despr_1108"/>
<evidence type="ECO:0000256" key="2">
    <source>
        <dbReference type="ARBA" id="ARBA00012782"/>
    </source>
</evidence>
<dbReference type="InterPro" id="IPR006680">
    <property type="entry name" value="Amidohydro-rel"/>
</dbReference>
<organism evidence="9 10">
    <name type="scientific">Desulfobulbus propionicus (strain ATCC 33891 / DSM 2032 / VKM B-1956 / 1pr3)</name>
    <dbReference type="NCBI Taxonomy" id="577650"/>
    <lineage>
        <taxon>Bacteria</taxon>
        <taxon>Pseudomonadati</taxon>
        <taxon>Thermodesulfobacteriota</taxon>
        <taxon>Desulfobulbia</taxon>
        <taxon>Desulfobulbales</taxon>
        <taxon>Desulfobulbaceae</taxon>
        <taxon>Desulfobulbus</taxon>
    </lineage>
</organism>
<dbReference type="PANTHER" id="PTHR11113">
    <property type="entry name" value="N-ACETYLGLUCOSAMINE-6-PHOSPHATE DEACETYLASE"/>
    <property type="match status" value="1"/>
</dbReference>
<keyword evidence="3 6" id="KW-0378">Hydrolase</keyword>
<sequence length="549" mass="58062">MEQVRTVSGTVVDAVNRRMFGARIEVGPTGRIASVVPESSPAPGFLLPGWVDAHVHVESSMLTPTAFAREAVRHGTVAAVTDPHEIANVLGRRGVEFMLAEAARTPFRFATGAPSCVPATPFDSAGAVLDAAQVAQLLARPDISHLSEMMNVPGVLSGDAETAAKIAAARQRGKPVDGHAPGLRGEDLRRYLQAGISTDHECLDLDEAMEKAAAGMFIQLRRGSAARQFDALLPVLARFPHACMLCTDDKHPDDLSRDHIDASVRIAVAAGIDLFDVLRAASVNPARHYRLDLGLLQPGDRADWIEVDDLRDFRVRRTVLAGQVAAENGESCLPLLEPLDCPNQFVLRPVYAESFRIPAQKGSCRVIGVRDGQLLTDAGSCQPTMRGGAVVADPARDLVKLAVFNRYTVDAPPGLALAAGFGLTAGALAASVAHDAHHVIVAGTDDALMARAVNAVVAHGGGLAVTDGQGQLHVMPLPVAGLMTTGGCAQAAAEHDLVTRAARACGCSLRAPFMTLSFLALPVIPALKLTDRGLFDAERFHPVDFWLRG</sequence>
<gene>
    <name evidence="6" type="primary">ade</name>
    <name evidence="9" type="ordered locus">Despr_1108</name>
</gene>
<evidence type="ECO:0000256" key="6">
    <source>
        <dbReference type="HAMAP-Rule" id="MF_01518"/>
    </source>
</evidence>
<evidence type="ECO:0000256" key="5">
    <source>
        <dbReference type="ARBA" id="ARBA00047720"/>
    </source>
</evidence>
<dbReference type="PANTHER" id="PTHR11113:SF2">
    <property type="entry name" value="ADENINE DEAMINASE"/>
    <property type="match status" value="1"/>
</dbReference>
<evidence type="ECO:0000313" key="10">
    <source>
        <dbReference type="Proteomes" id="UP000006365"/>
    </source>
</evidence>
<evidence type="ECO:0000256" key="4">
    <source>
        <dbReference type="ARBA" id="ARBA00023211"/>
    </source>
</evidence>
<dbReference type="Gene3D" id="3.20.20.140">
    <property type="entry name" value="Metal-dependent hydrolases"/>
    <property type="match status" value="1"/>
</dbReference>
<comment type="catalytic activity">
    <reaction evidence="5 6">
        <text>adenine + H2O + H(+) = hypoxanthine + NH4(+)</text>
        <dbReference type="Rhea" id="RHEA:23688"/>
        <dbReference type="ChEBI" id="CHEBI:15377"/>
        <dbReference type="ChEBI" id="CHEBI:15378"/>
        <dbReference type="ChEBI" id="CHEBI:16708"/>
        <dbReference type="ChEBI" id="CHEBI:17368"/>
        <dbReference type="ChEBI" id="CHEBI:28938"/>
        <dbReference type="EC" id="3.5.4.2"/>
    </reaction>
</comment>
<dbReference type="Pfam" id="PF01979">
    <property type="entry name" value="Amidohydro_1"/>
    <property type="match status" value="1"/>
</dbReference>
<dbReference type="GO" id="GO:0000034">
    <property type="term" value="F:adenine deaminase activity"/>
    <property type="evidence" value="ECO:0007669"/>
    <property type="project" value="UniProtKB-UniRule"/>
</dbReference>
<dbReference type="InterPro" id="IPR032466">
    <property type="entry name" value="Metal_Hydrolase"/>
</dbReference>
<dbReference type="InterPro" id="IPR026912">
    <property type="entry name" value="Adenine_deam_C"/>
</dbReference>
<dbReference type="GO" id="GO:0006146">
    <property type="term" value="P:adenine catabolic process"/>
    <property type="evidence" value="ECO:0007669"/>
    <property type="project" value="InterPro"/>
</dbReference>
<accession>A0A7U3YKX1</accession>